<keyword evidence="4" id="KW-1003">Cell membrane</keyword>
<keyword evidence="3" id="KW-0813">Transport</keyword>
<dbReference type="PANTHER" id="PTHR21716">
    <property type="entry name" value="TRANSMEMBRANE PROTEIN"/>
    <property type="match status" value="1"/>
</dbReference>
<organism evidence="9 10">
    <name type="scientific">Eubacterium album</name>
    <dbReference type="NCBI Taxonomy" id="2978477"/>
    <lineage>
        <taxon>Bacteria</taxon>
        <taxon>Bacillati</taxon>
        <taxon>Bacillota</taxon>
        <taxon>Clostridia</taxon>
        <taxon>Eubacteriales</taxon>
        <taxon>Eubacteriaceae</taxon>
        <taxon>Eubacterium</taxon>
    </lineage>
</organism>
<dbReference type="RefSeq" id="WP_022088765.1">
    <property type="nucleotide sequence ID" value="NZ_JAODBU010000006.1"/>
</dbReference>
<evidence type="ECO:0000256" key="7">
    <source>
        <dbReference type="ARBA" id="ARBA00023136"/>
    </source>
</evidence>
<dbReference type="EMBL" id="JAODBU010000006">
    <property type="protein sequence ID" value="MCT7398668.1"/>
    <property type="molecule type" value="Genomic_DNA"/>
</dbReference>
<feature type="transmembrane region" description="Helical" evidence="8">
    <location>
        <begin position="12"/>
        <end position="36"/>
    </location>
</feature>
<comment type="subcellular location">
    <subcellularLocation>
        <location evidence="1">Cell membrane</location>
        <topology evidence="1">Multi-pass membrane protein</topology>
    </subcellularLocation>
</comment>
<evidence type="ECO:0000256" key="4">
    <source>
        <dbReference type="ARBA" id="ARBA00022475"/>
    </source>
</evidence>
<proteinExistence type="inferred from homology"/>
<evidence type="ECO:0000256" key="8">
    <source>
        <dbReference type="SAM" id="Phobius"/>
    </source>
</evidence>
<evidence type="ECO:0000256" key="5">
    <source>
        <dbReference type="ARBA" id="ARBA00022692"/>
    </source>
</evidence>
<accession>A0ABT2LZE4</accession>
<dbReference type="Pfam" id="PF01594">
    <property type="entry name" value="AI-2E_transport"/>
    <property type="match status" value="1"/>
</dbReference>
<feature type="transmembrane region" description="Helical" evidence="8">
    <location>
        <begin position="89"/>
        <end position="111"/>
    </location>
</feature>
<sequence length="415" mass="46454">MNQNKFQPDKKLFTLCIYALITTVVAVFFIRCIWNWSETKSLLLGLLSSLSPFLLGFFIAYIMGNLSSKLENRFFTNTIHISNVKVRKMVALISSYVIVFGMLILALFFIIPSFIQSISDIAGNISTIYQNFINYIEEISSKYPNSTVEYVQAAIQDAMPSYLETFKSWAANLAPSIANASISIVRWVLNFIVAIIVSIYMLLDKDILSRSFKRIVYSIFRKERAIYVWSTFKHANDIFSGFIIGKTIDSLIIGIICLLGMKLFNIGSSYAVIVSIFVGLTNMIPYFGPFIGAIPSILVISLSVSPKQGLAFLIFVIILQQFDGNILGPKILGDKTGLRPIWIIFAITVGGWIGGIVGMFLGVPCVAVISSILDDIVEHNLEKQNVNLPKIKHESNSKSFTDYLKIISDFMKVKK</sequence>
<reference evidence="9" key="1">
    <citation type="submission" date="2022-09" db="EMBL/GenBank/DDBJ databases">
        <title>Eubacterium sp. LFL-14 isolated from human feces.</title>
        <authorList>
            <person name="Liu F."/>
        </authorList>
    </citation>
    <scope>NUCLEOTIDE SEQUENCE</scope>
    <source>
        <strain evidence="9">LFL-14</strain>
    </source>
</reference>
<feature type="transmembrane region" description="Helical" evidence="8">
    <location>
        <begin position="184"/>
        <end position="203"/>
    </location>
</feature>
<feature type="transmembrane region" description="Helical" evidence="8">
    <location>
        <begin position="42"/>
        <end position="63"/>
    </location>
</feature>
<protein>
    <submittedName>
        <fullName evidence="9">AI-2E family transporter</fullName>
    </submittedName>
</protein>
<evidence type="ECO:0000256" key="3">
    <source>
        <dbReference type="ARBA" id="ARBA00022448"/>
    </source>
</evidence>
<evidence type="ECO:0000313" key="9">
    <source>
        <dbReference type="EMBL" id="MCT7398668.1"/>
    </source>
</evidence>
<feature type="transmembrane region" description="Helical" evidence="8">
    <location>
        <begin position="340"/>
        <end position="363"/>
    </location>
</feature>
<evidence type="ECO:0000256" key="2">
    <source>
        <dbReference type="ARBA" id="ARBA00009773"/>
    </source>
</evidence>
<evidence type="ECO:0000256" key="1">
    <source>
        <dbReference type="ARBA" id="ARBA00004651"/>
    </source>
</evidence>
<gene>
    <name evidence="9" type="ORF">N5B56_06150</name>
</gene>
<keyword evidence="6 8" id="KW-1133">Transmembrane helix</keyword>
<dbReference type="PANTHER" id="PTHR21716:SF53">
    <property type="entry name" value="PERMEASE PERM-RELATED"/>
    <property type="match status" value="1"/>
</dbReference>
<dbReference type="InterPro" id="IPR002549">
    <property type="entry name" value="AI-2E-like"/>
</dbReference>
<keyword evidence="10" id="KW-1185">Reference proteome</keyword>
<comment type="caution">
    <text evidence="9">The sequence shown here is derived from an EMBL/GenBank/DDBJ whole genome shotgun (WGS) entry which is preliminary data.</text>
</comment>
<keyword evidence="7 8" id="KW-0472">Membrane</keyword>
<dbReference type="Proteomes" id="UP001431199">
    <property type="component" value="Unassembled WGS sequence"/>
</dbReference>
<name>A0ABT2LZE4_9FIRM</name>
<evidence type="ECO:0000256" key="6">
    <source>
        <dbReference type="ARBA" id="ARBA00022989"/>
    </source>
</evidence>
<keyword evidence="5 8" id="KW-0812">Transmembrane</keyword>
<comment type="similarity">
    <text evidence="2">Belongs to the autoinducer-2 exporter (AI-2E) (TC 2.A.86) family.</text>
</comment>
<evidence type="ECO:0000313" key="10">
    <source>
        <dbReference type="Proteomes" id="UP001431199"/>
    </source>
</evidence>